<proteinExistence type="predicted"/>
<comment type="caution">
    <text evidence="7">The sequence shown here is derived from an EMBL/GenBank/DDBJ whole genome shotgun (WGS) entry which is preliminary data.</text>
</comment>
<name>A0A1D1UG45_RAMVA</name>
<dbReference type="Proteomes" id="UP000186922">
    <property type="component" value="Unassembled WGS sequence"/>
</dbReference>
<keyword evidence="4" id="KW-0808">Transferase</keyword>
<evidence type="ECO:0000256" key="6">
    <source>
        <dbReference type="ARBA" id="ARBA00022694"/>
    </source>
</evidence>
<dbReference type="AlphaFoldDB" id="A0A1D1UG45"/>
<keyword evidence="8" id="KW-1185">Reference proteome</keyword>
<evidence type="ECO:0000313" key="8">
    <source>
        <dbReference type="Proteomes" id="UP000186922"/>
    </source>
</evidence>
<keyword evidence="6" id="KW-0819">tRNA processing</keyword>
<sequence length="178" mass="20683">MLDAVNLSTMFPDKLMLGMEIRLKVSDYVKQKTEALRVQHPGQYQNIAIVRTNAMKYFVNYFQKAQLSKMFFLFPDPHFKRAKLKWRIVSPTLISEYAFALREGGIVYTISDVEEVHLWMAKHFEEHRLFRGLSAEEMEKDPVVPKLWDSTEEGKKVTRNGGQKFCACFERIPSGALS</sequence>
<evidence type="ECO:0000256" key="5">
    <source>
        <dbReference type="ARBA" id="ARBA00022691"/>
    </source>
</evidence>
<keyword evidence="3" id="KW-0489">Methyltransferase</keyword>
<dbReference type="InterPro" id="IPR003358">
    <property type="entry name" value="tRNA_(Gua-N-7)_MeTrfase_Trmb"/>
</dbReference>
<gene>
    <name evidence="7" type="primary">RvY_01284</name>
    <name evidence="7" type="synonym">RvY_01284.2</name>
    <name evidence="7" type="ORF">RvY_01284-2</name>
</gene>
<keyword evidence="5" id="KW-0949">S-adenosyl-L-methionine</keyword>
<evidence type="ECO:0000256" key="2">
    <source>
        <dbReference type="ARBA" id="ARBA00011977"/>
    </source>
</evidence>
<dbReference type="EMBL" id="BDGG01000001">
    <property type="protein sequence ID" value="GAU88616.1"/>
    <property type="molecule type" value="Genomic_DNA"/>
</dbReference>
<dbReference type="OrthoDB" id="47276at2759"/>
<accession>A0A1D1UG45</accession>
<dbReference type="EC" id="2.1.1.33" evidence="2"/>
<dbReference type="PANTHER" id="PTHR23417:SF16">
    <property type="entry name" value="TRNA (GUANINE-N(7)-)-METHYLTRANSFERASE"/>
    <property type="match status" value="1"/>
</dbReference>
<dbReference type="GO" id="GO:0008176">
    <property type="term" value="F:tRNA (guanine(46)-N7)-methyltransferase activity"/>
    <property type="evidence" value="ECO:0007669"/>
    <property type="project" value="UniProtKB-EC"/>
</dbReference>
<dbReference type="PANTHER" id="PTHR23417">
    <property type="entry name" value="3-DEOXY-D-MANNO-OCTULOSONIC-ACID TRANSFERASE/TRNA GUANINE-N 7 - -METHYLTRANSFERASE"/>
    <property type="match status" value="1"/>
</dbReference>
<dbReference type="GO" id="GO:0043527">
    <property type="term" value="C:tRNA methyltransferase complex"/>
    <property type="evidence" value="ECO:0007669"/>
    <property type="project" value="TreeGrafter"/>
</dbReference>
<protein>
    <recommendedName>
        <fullName evidence="2">tRNA (guanine(46)-N(7))-methyltransferase</fullName>
        <ecNumber evidence="2">2.1.1.33</ecNumber>
    </recommendedName>
</protein>
<organism evidence="7 8">
    <name type="scientific">Ramazzottius varieornatus</name>
    <name type="common">Water bear</name>
    <name type="synonym">Tardigrade</name>
    <dbReference type="NCBI Taxonomy" id="947166"/>
    <lineage>
        <taxon>Eukaryota</taxon>
        <taxon>Metazoa</taxon>
        <taxon>Ecdysozoa</taxon>
        <taxon>Tardigrada</taxon>
        <taxon>Eutardigrada</taxon>
        <taxon>Parachela</taxon>
        <taxon>Hypsibioidea</taxon>
        <taxon>Ramazzottiidae</taxon>
        <taxon>Ramazzottius</taxon>
    </lineage>
</organism>
<reference evidence="7 8" key="1">
    <citation type="journal article" date="2016" name="Nat. Commun.">
        <title>Extremotolerant tardigrade genome and improved radiotolerance of human cultured cells by tardigrade-unique protein.</title>
        <authorList>
            <person name="Hashimoto T."/>
            <person name="Horikawa D.D."/>
            <person name="Saito Y."/>
            <person name="Kuwahara H."/>
            <person name="Kozuka-Hata H."/>
            <person name="Shin-I T."/>
            <person name="Minakuchi Y."/>
            <person name="Ohishi K."/>
            <person name="Motoyama A."/>
            <person name="Aizu T."/>
            <person name="Enomoto A."/>
            <person name="Kondo K."/>
            <person name="Tanaka S."/>
            <person name="Hara Y."/>
            <person name="Koshikawa S."/>
            <person name="Sagara H."/>
            <person name="Miura T."/>
            <person name="Yokobori S."/>
            <person name="Miyagawa K."/>
            <person name="Suzuki Y."/>
            <person name="Kubo T."/>
            <person name="Oyama M."/>
            <person name="Kohara Y."/>
            <person name="Fujiyama A."/>
            <person name="Arakawa K."/>
            <person name="Katayama T."/>
            <person name="Toyoda A."/>
            <person name="Kunieda T."/>
        </authorList>
    </citation>
    <scope>NUCLEOTIDE SEQUENCE [LARGE SCALE GENOMIC DNA]</scope>
    <source>
        <strain evidence="7 8">YOKOZUNA-1</strain>
    </source>
</reference>
<dbReference type="Gene3D" id="3.40.50.150">
    <property type="entry name" value="Vaccinia Virus protein VP39"/>
    <property type="match status" value="1"/>
</dbReference>
<evidence type="ECO:0000256" key="3">
    <source>
        <dbReference type="ARBA" id="ARBA00022603"/>
    </source>
</evidence>
<dbReference type="PROSITE" id="PS51625">
    <property type="entry name" value="SAM_MT_TRMB"/>
    <property type="match status" value="1"/>
</dbReference>
<evidence type="ECO:0000313" key="7">
    <source>
        <dbReference type="EMBL" id="GAU88616.1"/>
    </source>
</evidence>
<evidence type="ECO:0000256" key="1">
    <source>
        <dbReference type="ARBA" id="ARBA00000142"/>
    </source>
</evidence>
<comment type="catalytic activity">
    <reaction evidence="1">
        <text>guanosine(46) in tRNA + S-adenosyl-L-methionine = N(7)-methylguanosine(46) in tRNA + S-adenosyl-L-homocysteine</text>
        <dbReference type="Rhea" id="RHEA:42708"/>
        <dbReference type="Rhea" id="RHEA-COMP:10188"/>
        <dbReference type="Rhea" id="RHEA-COMP:10189"/>
        <dbReference type="ChEBI" id="CHEBI:57856"/>
        <dbReference type="ChEBI" id="CHEBI:59789"/>
        <dbReference type="ChEBI" id="CHEBI:74269"/>
        <dbReference type="ChEBI" id="CHEBI:74480"/>
        <dbReference type="EC" id="2.1.1.33"/>
    </reaction>
</comment>
<dbReference type="InterPro" id="IPR029063">
    <property type="entry name" value="SAM-dependent_MTases_sf"/>
</dbReference>
<dbReference type="SUPFAM" id="SSF53335">
    <property type="entry name" value="S-adenosyl-L-methionine-dependent methyltransferases"/>
    <property type="match status" value="1"/>
</dbReference>
<dbReference type="STRING" id="947166.A0A1D1UG45"/>
<dbReference type="Pfam" id="PF02390">
    <property type="entry name" value="Methyltransf_4"/>
    <property type="match status" value="1"/>
</dbReference>
<evidence type="ECO:0000256" key="4">
    <source>
        <dbReference type="ARBA" id="ARBA00022679"/>
    </source>
</evidence>